<dbReference type="SUPFAM" id="SSF81301">
    <property type="entry name" value="Nucleotidyltransferase"/>
    <property type="match status" value="1"/>
</dbReference>
<keyword evidence="4" id="KW-1185">Reference proteome</keyword>
<evidence type="ECO:0000256" key="2">
    <source>
        <dbReference type="HAMAP-Rule" id="MF_01477"/>
    </source>
</evidence>
<reference evidence="3 4" key="1">
    <citation type="submission" date="2017-02" db="EMBL/GenBank/DDBJ databases">
        <authorList>
            <person name="Peterson S.W."/>
        </authorList>
    </citation>
    <scope>NUCLEOTIDE SEQUENCE [LARGE SCALE GENOMIC DNA]</scope>
    <source>
        <strain evidence="3 4">LMG 22410</strain>
    </source>
</reference>
<evidence type="ECO:0000313" key="4">
    <source>
        <dbReference type="Proteomes" id="UP000195787"/>
    </source>
</evidence>
<dbReference type="PANTHER" id="PTHR21043">
    <property type="entry name" value="IOJAP SUPERFAMILY ORTHOLOG"/>
    <property type="match status" value="1"/>
</dbReference>
<dbReference type="Pfam" id="PF02410">
    <property type="entry name" value="RsfS"/>
    <property type="match status" value="1"/>
</dbReference>
<proteinExistence type="inferred from homology"/>
<dbReference type="GO" id="GO:0017148">
    <property type="term" value="P:negative regulation of translation"/>
    <property type="evidence" value="ECO:0007669"/>
    <property type="project" value="UniProtKB-UniRule"/>
</dbReference>
<keyword evidence="2" id="KW-0810">Translation regulation</keyword>
<sequence length="130" mass="14257">MTATDRAIELARAAAVAADDTLATDLLGIDVTDLTPISDVFVLATGRTERQVTAIAREIQDALHELGAKPISREGLEEGRWVLLDFNEIVVHVFHEEERTYYSLERLWHDCPVVDLQLPAAESSAGGTSQ</sequence>
<comment type="function">
    <text evidence="2">Functions as a ribosomal silencing factor. Interacts with ribosomal protein uL14 (rplN), blocking formation of intersubunit bridge B8. Prevents association of the 30S and 50S ribosomal subunits and the formation of functional ribosomes, thus repressing translation.</text>
</comment>
<dbReference type="GO" id="GO:0005737">
    <property type="term" value="C:cytoplasm"/>
    <property type="evidence" value="ECO:0007669"/>
    <property type="project" value="UniProtKB-SubCell"/>
</dbReference>
<evidence type="ECO:0000256" key="1">
    <source>
        <dbReference type="ARBA" id="ARBA00010574"/>
    </source>
</evidence>
<name>A0A1R4G627_9MICO</name>
<comment type="subcellular location">
    <subcellularLocation>
        <location evidence="2">Cytoplasm</location>
    </subcellularLocation>
</comment>
<dbReference type="AlphaFoldDB" id="A0A1R4G627"/>
<dbReference type="RefSeq" id="WP_086992234.1">
    <property type="nucleotide sequence ID" value="NZ_FUHU01000038.1"/>
</dbReference>
<dbReference type="InterPro" id="IPR004394">
    <property type="entry name" value="Iojap/RsfS/C7orf30"/>
</dbReference>
<dbReference type="GO" id="GO:0042256">
    <property type="term" value="P:cytosolic ribosome assembly"/>
    <property type="evidence" value="ECO:0007669"/>
    <property type="project" value="UniProtKB-UniRule"/>
</dbReference>
<comment type="similarity">
    <text evidence="1 2">Belongs to the Iojap/RsfS family.</text>
</comment>
<dbReference type="HAMAP" id="MF_01477">
    <property type="entry name" value="Iojap_RsfS"/>
    <property type="match status" value="1"/>
</dbReference>
<dbReference type="GO" id="GO:0090071">
    <property type="term" value="P:negative regulation of ribosome biogenesis"/>
    <property type="evidence" value="ECO:0007669"/>
    <property type="project" value="UniProtKB-UniRule"/>
</dbReference>
<keyword evidence="2" id="KW-0678">Repressor</keyword>
<dbReference type="Gene3D" id="3.30.460.10">
    <property type="entry name" value="Beta Polymerase, domain 2"/>
    <property type="match status" value="1"/>
</dbReference>
<dbReference type="OrthoDB" id="9793681at2"/>
<protein>
    <recommendedName>
        <fullName evidence="2">Ribosomal silencing factor RsfS</fullName>
    </recommendedName>
</protein>
<comment type="subunit">
    <text evidence="2">Interacts with ribosomal protein uL14 (rplN).</text>
</comment>
<gene>
    <name evidence="2" type="primary">rsfS</name>
    <name evidence="3" type="ORF">CZ674_09095</name>
</gene>
<keyword evidence="2" id="KW-0963">Cytoplasm</keyword>
<dbReference type="NCBIfam" id="TIGR00090">
    <property type="entry name" value="rsfS_iojap_ybeB"/>
    <property type="match status" value="1"/>
</dbReference>
<dbReference type="EMBL" id="FUHU01000038">
    <property type="protein sequence ID" value="SJM63599.1"/>
    <property type="molecule type" value="Genomic_DNA"/>
</dbReference>
<dbReference type="PANTHER" id="PTHR21043:SF0">
    <property type="entry name" value="MITOCHONDRIAL ASSEMBLY OF RIBOSOMAL LARGE SUBUNIT PROTEIN 1"/>
    <property type="match status" value="1"/>
</dbReference>
<evidence type="ECO:0000313" key="3">
    <source>
        <dbReference type="EMBL" id="SJM63599.1"/>
    </source>
</evidence>
<dbReference type="GeneID" id="303173367"/>
<dbReference type="InterPro" id="IPR043519">
    <property type="entry name" value="NT_sf"/>
</dbReference>
<dbReference type="GO" id="GO:0043023">
    <property type="term" value="F:ribosomal large subunit binding"/>
    <property type="evidence" value="ECO:0007669"/>
    <property type="project" value="TreeGrafter"/>
</dbReference>
<dbReference type="Proteomes" id="UP000195787">
    <property type="component" value="Unassembled WGS sequence"/>
</dbReference>
<organism evidence="3 4">
    <name type="scientific">Agrococcus casei LMG 22410</name>
    <dbReference type="NCBI Taxonomy" id="1255656"/>
    <lineage>
        <taxon>Bacteria</taxon>
        <taxon>Bacillati</taxon>
        <taxon>Actinomycetota</taxon>
        <taxon>Actinomycetes</taxon>
        <taxon>Micrococcales</taxon>
        <taxon>Microbacteriaceae</taxon>
        <taxon>Agrococcus</taxon>
    </lineage>
</organism>
<accession>A0A1R4G627</accession>